<evidence type="ECO:0000313" key="3">
    <source>
        <dbReference type="Proteomes" id="UP001158067"/>
    </source>
</evidence>
<organism evidence="2 3">
    <name type="scientific">Neorhodopirellula lusitana</name>
    <dbReference type="NCBI Taxonomy" id="445327"/>
    <lineage>
        <taxon>Bacteria</taxon>
        <taxon>Pseudomonadati</taxon>
        <taxon>Planctomycetota</taxon>
        <taxon>Planctomycetia</taxon>
        <taxon>Pirellulales</taxon>
        <taxon>Pirellulaceae</taxon>
        <taxon>Neorhodopirellula</taxon>
    </lineage>
</organism>
<name>A0ABY1PU51_9BACT</name>
<keyword evidence="3" id="KW-1185">Reference proteome</keyword>
<gene>
    <name evidence="2" type="ORF">SAMN06265222_102234</name>
</gene>
<reference evidence="2 3" key="1">
    <citation type="submission" date="2017-05" db="EMBL/GenBank/DDBJ databases">
        <authorList>
            <person name="Varghese N."/>
            <person name="Submissions S."/>
        </authorList>
    </citation>
    <scope>NUCLEOTIDE SEQUENCE [LARGE SCALE GENOMIC DNA]</scope>
    <source>
        <strain evidence="2 3">DSM 25457</strain>
    </source>
</reference>
<protein>
    <submittedName>
        <fullName evidence="2">Uncharacterized protein</fullName>
    </submittedName>
</protein>
<evidence type="ECO:0000256" key="1">
    <source>
        <dbReference type="SAM" id="MobiDB-lite"/>
    </source>
</evidence>
<dbReference type="EMBL" id="FXUG01000002">
    <property type="protein sequence ID" value="SMP47067.1"/>
    <property type="molecule type" value="Genomic_DNA"/>
</dbReference>
<proteinExistence type="predicted"/>
<comment type="caution">
    <text evidence="2">The sequence shown here is derived from an EMBL/GenBank/DDBJ whole genome shotgun (WGS) entry which is preliminary data.</text>
</comment>
<accession>A0ABY1PU51</accession>
<evidence type="ECO:0000313" key="2">
    <source>
        <dbReference type="EMBL" id="SMP47067.1"/>
    </source>
</evidence>
<dbReference type="Proteomes" id="UP001158067">
    <property type="component" value="Unassembled WGS sequence"/>
</dbReference>
<sequence length="75" mass="8141">MNWASSTGLYRTGMHCTARGCTDSTELQGHPTTISAGENPPQHSLAPSLNQSLSELQQVVQRPRASVPKRRSLIP</sequence>
<feature type="region of interest" description="Disordered" evidence="1">
    <location>
        <begin position="27"/>
        <end position="47"/>
    </location>
</feature>
<feature type="region of interest" description="Disordered" evidence="1">
    <location>
        <begin position="56"/>
        <end position="75"/>
    </location>
</feature>